<evidence type="ECO:0008006" key="3">
    <source>
        <dbReference type="Google" id="ProtNLM"/>
    </source>
</evidence>
<dbReference type="RefSeq" id="WP_185051416.1">
    <property type="nucleotide sequence ID" value="NZ_BAABIX010000007.1"/>
</dbReference>
<keyword evidence="2" id="KW-1185">Reference proteome</keyword>
<gene>
    <name evidence="1" type="ORF">HNP84_004258</name>
</gene>
<proteinExistence type="predicted"/>
<protein>
    <recommendedName>
        <fullName evidence="3">DUF2218 domain-containing protein</fullName>
    </recommendedName>
</protein>
<comment type="caution">
    <text evidence="1">The sequence shown here is derived from an EMBL/GenBank/DDBJ whole genome shotgun (WGS) entry which is preliminary data.</text>
</comment>
<dbReference type="InterPro" id="IPR014543">
    <property type="entry name" value="UCP028291"/>
</dbReference>
<organism evidence="1 2">
    <name type="scientific">Thermocatellispora tengchongensis</name>
    <dbReference type="NCBI Taxonomy" id="1073253"/>
    <lineage>
        <taxon>Bacteria</taxon>
        <taxon>Bacillati</taxon>
        <taxon>Actinomycetota</taxon>
        <taxon>Actinomycetes</taxon>
        <taxon>Streptosporangiales</taxon>
        <taxon>Streptosporangiaceae</taxon>
        <taxon>Thermocatellispora</taxon>
    </lineage>
</organism>
<reference evidence="1 2" key="1">
    <citation type="submission" date="2020-08" db="EMBL/GenBank/DDBJ databases">
        <title>Genomic Encyclopedia of Type Strains, Phase IV (KMG-IV): sequencing the most valuable type-strain genomes for metagenomic binning, comparative biology and taxonomic classification.</title>
        <authorList>
            <person name="Goeker M."/>
        </authorList>
    </citation>
    <scope>NUCLEOTIDE SEQUENCE [LARGE SCALE GENOMIC DNA]</scope>
    <source>
        <strain evidence="1 2">DSM 45615</strain>
    </source>
</reference>
<dbReference type="AlphaFoldDB" id="A0A840P7F7"/>
<evidence type="ECO:0000313" key="2">
    <source>
        <dbReference type="Proteomes" id="UP000578449"/>
    </source>
</evidence>
<evidence type="ECO:0000313" key="1">
    <source>
        <dbReference type="EMBL" id="MBB5134526.1"/>
    </source>
</evidence>
<dbReference type="Gene3D" id="3.30.310.50">
    <property type="entry name" value="Alpha-D-phosphohexomutase, C-terminal domain"/>
    <property type="match status" value="1"/>
</dbReference>
<dbReference type="Pfam" id="PF09981">
    <property type="entry name" value="DUF2218"/>
    <property type="match status" value="1"/>
</dbReference>
<sequence length="105" mass="11588">MSHSEAAVSTDRPARYGKQLVAHLGRRHGGEWLDEERRGTIDLGTGRADVSCSPDALLIRLECPAESVAQLEDVVGRHLVRFGARDELVVRWVREGGEPGSEQRT</sequence>
<name>A0A840P7F7_9ACTN</name>
<accession>A0A840P7F7</accession>
<dbReference type="EMBL" id="JACHGN010000008">
    <property type="protein sequence ID" value="MBB5134526.1"/>
    <property type="molecule type" value="Genomic_DNA"/>
</dbReference>
<dbReference type="Proteomes" id="UP000578449">
    <property type="component" value="Unassembled WGS sequence"/>
</dbReference>